<organism evidence="5 6">
    <name type="scientific">Zootermopsis nevadensis</name>
    <name type="common">Dampwood termite</name>
    <dbReference type="NCBI Taxonomy" id="136037"/>
    <lineage>
        <taxon>Eukaryota</taxon>
        <taxon>Metazoa</taxon>
        <taxon>Ecdysozoa</taxon>
        <taxon>Arthropoda</taxon>
        <taxon>Hexapoda</taxon>
        <taxon>Insecta</taxon>
        <taxon>Pterygota</taxon>
        <taxon>Neoptera</taxon>
        <taxon>Polyneoptera</taxon>
        <taxon>Dictyoptera</taxon>
        <taxon>Blattodea</taxon>
        <taxon>Blattoidea</taxon>
        <taxon>Termitoidae</taxon>
        <taxon>Termopsidae</taxon>
        <taxon>Zootermopsis</taxon>
    </lineage>
</organism>
<feature type="domain" description="Set2 Rpb1 interacting" evidence="4">
    <location>
        <begin position="232"/>
        <end position="294"/>
    </location>
</feature>
<dbReference type="InterPro" id="IPR038190">
    <property type="entry name" value="SRI_sf"/>
</dbReference>
<reference evidence="5 6" key="1">
    <citation type="journal article" date="2014" name="Nat. Commun.">
        <title>Molecular traces of alternative social organization in a termite genome.</title>
        <authorList>
            <person name="Terrapon N."/>
            <person name="Li C."/>
            <person name="Robertson H.M."/>
            <person name="Ji L."/>
            <person name="Meng X."/>
            <person name="Booth W."/>
            <person name="Chen Z."/>
            <person name="Childers C.P."/>
            <person name="Glastad K.M."/>
            <person name="Gokhale K."/>
            <person name="Gowin J."/>
            <person name="Gronenberg W."/>
            <person name="Hermansen R.A."/>
            <person name="Hu H."/>
            <person name="Hunt B.G."/>
            <person name="Huylmans A.K."/>
            <person name="Khalil S.M."/>
            <person name="Mitchell R.D."/>
            <person name="Munoz-Torres M.C."/>
            <person name="Mustard J.A."/>
            <person name="Pan H."/>
            <person name="Reese J.T."/>
            <person name="Scharf M.E."/>
            <person name="Sun F."/>
            <person name="Vogel H."/>
            <person name="Xiao J."/>
            <person name="Yang W."/>
            <person name="Yang Z."/>
            <person name="Yang Z."/>
            <person name="Zhou J."/>
            <person name="Zhu J."/>
            <person name="Brent C.S."/>
            <person name="Elsik C.G."/>
            <person name="Goodisman M.A."/>
            <person name="Liberles D.A."/>
            <person name="Roe R.M."/>
            <person name="Vargo E.L."/>
            <person name="Vilcinskas A."/>
            <person name="Wang J."/>
            <person name="Bornberg-Bauer E."/>
            <person name="Korb J."/>
            <person name="Zhang G."/>
            <person name="Liebig J."/>
        </authorList>
    </citation>
    <scope>NUCLEOTIDE SEQUENCE [LARGE SCALE GENOMIC DNA]</scope>
    <source>
        <tissue evidence="5">Whole organism</tissue>
    </source>
</reference>
<comment type="subcellular location">
    <subcellularLocation>
        <location evidence="1">Nucleus</location>
    </subcellularLocation>
</comment>
<protein>
    <recommendedName>
        <fullName evidence="4">Set2 Rpb1 interacting domain-containing protein</fullName>
    </recommendedName>
</protein>
<dbReference type="Pfam" id="PF08236">
    <property type="entry name" value="SRI"/>
    <property type="match status" value="1"/>
</dbReference>
<dbReference type="AlphaFoldDB" id="A0A067RRP4"/>
<sequence>MGIICQSLSQDNEYLNRTVVKTEVCMNIEHKNNGDMCLVKKEMTADLSRVKIENSCMTSREGYNQPLYTESCNFRVKQEKQISHVVAAVKTNHGKETMTENCKQTEKKRKQSQGLLGDKSDDEMCLELVLGDQRGSKHNNLSLSVSLKPERDSSLTHDKVQTNKMDKLSFPLKNTSNNYNIKEVCEVQEVTFTPVNKSSKYHNVQNTSEHLKDKQDDMQSNDNDTAKVSRQIVADTVVKHLMPFYKEKRIASRDLFKLLARQLAQHLLEHCRTDEATVKKFVDVFFKTHKTVSTESDVCIPLEK</sequence>
<dbReference type="GO" id="GO:0006355">
    <property type="term" value="P:regulation of DNA-templated transcription"/>
    <property type="evidence" value="ECO:0007669"/>
    <property type="project" value="InterPro"/>
</dbReference>
<evidence type="ECO:0000313" key="5">
    <source>
        <dbReference type="EMBL" id="KDR23330.1"/>
    </source>
</evidence>
<keyword evidence="2" id="KW-0539">Nucleus</keyword>
<evidence type="ECO:0000259" key="4">
    <source>
        <dbReference type="Pfam" id="PF08236"/>
    </source>
</evidence>
<evidence type="ECO:0000256" key="2">
    <source>
        <dbReference type="ARBA" id="ARBA00023242"/>
    </source>
</evidence>
<evidence type="ECO:0000256" key="3">
    <source>
        <dbReference type="SAM" id="MobiDB-lite"/>
    </source>
</evidence>
<name>A0A067RRP4_ZOONE</name>
<accession>A0A067RRP4</accession>
<evidence type="ECO:0000313" key="6">
    <source>
        <dbReference type="Proteomes" id="UP000027135"/>
    </source>
</evidence>
<feature type="region of interest" description="Disordered" evidence="3">
    <location>
        <begin position="97"/>
        <end position="116"/>
    </location>
</feature>
<evidence type="ECO:0000256" key="1">
    <source>
        <dbReference type="ARBA" id="ARBA00004123"/>
    </source>
</evidence>
<keyword evidence="6" id="KW-1185">Reference proteome</keyword>
<dbReference type="Proteomes" id="UP000027135">
    <property type="component" value="Unassembled WGS sequence"/>
</dbReference>
<dbReference type="Gene3D" id="1.10.1740.100">
    <property type="entry name" value="Set2, Rpb1 interacting domain"/>
    <property type="match status" value="1"/>
</dbReference>
<gene>
    <name evidence="5" type="ORF">L798_05291</name>
</gene>
<dbReference type="GO" id="GO:0005694">
    <property type="term" value="C:chromosome"/>
    <property type="evidence" value="ECO:0007669"/>
    <property type="project" value="InterPro"/>
</dbReference>
<dbReference type="InterPro" id="IPR013257">
    <property type="entry name" value="SRI"/>
</dbReference>
<proteinExistence type="predicted"/>
<dbReference type="STRING" id="136037.A0A067RRP4"/>
<dbReference type="EMBL" id="KK852463">
    <property type="protein sequence ID" value="KDR23330.1"/>
    <property type="molecule type" value="Genomic_DNA"/>
</dbReference>
<dbReference type="InParanoid" id="A0A067RRP4"/>